<gene>
    <name evidence="2" type="ORF">L484_015550</name>
</gene>
<dbReference type="Proteomes" id="UP000030645">
    <property type="component" value="Unassembled WGS sequence"/>
</dbReference>
<evidence type="ECO:0000256" key="1">
    <source>
        <dbReference type="SAM" id="MobiDB-lite"/>
    </source>
</evidence>
<sequence>MNYLRGMNGKIENLVTEMQSIRTTVTTQGGPRLDNLEVLQGRSSPTPAAFESWLQAPPSKVTGPSLQPGVPVHSVALTSQHAEGSSSKVYPQPPKVQKELSSPP</sequence>
<feature type="region of interest" description="Disordered" evidence="1">
    <location>
        <begin position="79"/>
        <end position="104"/>
    </location>
</feature>
<reference evidence="3" key="1">
    <citation type="submission" date="2013-01" db="EMBL/GenBank/DDBJ databases">
        <title>Draft Genome Sequence of a Mulberry Tree, Morus notabilis C.K. Schneid.</title>
        <authorList>
            <person name="He N."/>
            <person name="Zhao S."/>
        </authorList>
    </citation>
    <scope>NUCLEOTIDE SEQUENCE</scope>
</reference>
<dbReference type="AlphaFoldDB" id="W9SAX5"/>
<feature type="compositionally biased region" description="Polar residues" evidence="1">
    <location>
        <begin position="79"/>
        <end position="89"/>
    </location>
</feature>
<protein>
    <submittedName>
        <fullName evidence="2">Uncharacterized protein</fullName>
    </submittedName>
</protein>
<keyword evidence="3" id="KW-1185">Reference proteome</keyword>
<accession>W9SAX5</accession>
<organism evidence="2 3">
    <name type="scientific">Morus notabilis</name>
    <dbReference type="NCBI Taxonomy" id="981085"/>
    <lineage>
        <taxon>Eukaryota</taxon>
        <taxon>Viridiplantae</taxon>
        <taxon>Streptophyta</taxon>
        <taxon>Embryophyta</taxon>
        <taxon>Tracheophyta</taxon>
        <taxon>Spermatophyta</taxon>
        <taxon>Magnoliopsida</taxon>
        <taxon>eudicotyledons</taxon>
        <taxon>Gunneridae</taxon>
        <taxon>Pentapetalae</taxon>
        <taxon>rosids</taxon>
        <taxon>fabids</taxon>
        <taxon>Rosales</taxon>
        <taxon>Moraceae</taxon>
        <taxon>Moreae</taxon>
        <taxon>Morus</taxon>
    </lineage>
</organism>
<evidence type="ECO:0000313" key="2">
    <source>
        <dbReference type="EMBL" id="EXC33813.1"/>
    </source>
</evidence>
<dbReference type="EMBL" id="KE346344">
    <property type="protein sequence ID" value="EXC33813.1"/>
    <property type="molecule type" value="Genomic_DNA"/>
</dbReference>
<name>W9SAX5_9ROSA</name>
<evidence type="ECO:0000313" key="3">
    <source>
        <dbReference type="Proteomes" id="UP000030645"/>
    </source>
</evidence>
<proteinExistence type="predicted"/>